<sequence>MPVKKFHLGWFAQYRVPVWYRGSDPWAGNVGRQWQDGTFLIDMARILDRACFDFMILEDSSKVPDAMGGSFEADLRQGRFAPKHDPIPLVPLLAQATKNIGFLATMSTTFYPPYILARLMSTLDHVTHGRAGWNIVTSSGDAAAQNFNLDRLFEHDLRYDIADEFTEVVTDLWKSWEPDALVADQASGTYVDHTKVHEINHRGEFFKVKGPLNTLPSPQHIPVLSQAGASSRGMEFAARHAEVILAPVTTIAGMKAFRDSIHERMTAYGRAPEQCKIMYLVEPILGVSEADARERREARDHPSDYELEDSLDIMSAHSEIDFSKFDLDAPLPPGLTTNGHQSGLAGYYQMGSTVREIATKHLQRAIVEELVGTPQTVATRMGEIIDEVGGDGFLIAQAMTRTYITEIADGLVPALQEQGRVRTRYSYEHFRDNLMEF</sequence>
<comment type="similarity">
    <text evidence="5">Belongs to the NtaA/SnaA/DszA monooxygenase family.</text>
</comment>
<dbReference type="RefSeq" id="WP_259478525.1">
    <property type="nucleotide sequence ID" value="NZ_BAAAQY010000003.1"/>
</dbReference>
<name>A0ABP5Q7V3_9MICO</name>
<dbReference type="CDD" id="cd01095">
    <property type="entry name" value="Nitrilotriacetate_monoxgenase"/>
    <property type="match status" value="1"/>
</dbReference>
<dbReference type="InterPro" id="IPR011251">
    <property type="entry name" value="Luciferase-like_dom"/>
</dbReference>
<dbReference type="GO" id="GO:0004497">
    <property type="term" value="F:monooxygenase activity"/>
    <property type="evidence" value="ECO:0007669"/>
    <property type="project" value="UniProtKB-KW"/>
</dbReference>
<dbReference type="PANTHER" id="PTHR30011:SF16">
    <property type="entry name" value="C2H2 FINGER DOMAIN TRANSCRIPTION FACTOR (EUROFUNG)-RELATED"/>
    <property type="match status" value="1"/>
</dbReference>
<comment type="caution">
    <text evidence="7">The sequence shown here is derived from an EMBL/GenBank/DDBJ whole genome shotgun (WGS) entry which is preliminary data.</text>
</comment>
<reference evidence="8" key="1">
    <citation type="journal article" date="2019" name="Int. J. Syst. Evol. Microbiol.">
        <title>The Global Catalogue of Microorganisms (GCM) 10K type strain sequencing project: providing services to taxonomists for standard genome sequencing and annotation.</title>
        <authorList>
            <consortium name="The Broad Institute Genomics Platform"/>
            <consortium name="The Broad Institute Genome Sequencing Center for Infectious Disease"/>
            <person name="Wu L."/>
            <person name="Ma J."/>
        </authorList>
    </citation>
    <scope>NUCLEOTIDE SEQUENCE [LARGE SCALE GENOMIC DNA]</scope>
    <source>
        <strain evidence="8">JCM 16117</strain>
    </source>
</reference>
<accession>A0ABP5Q7V3</accession>
<dbReference type="Proteomes" id="UP001500929">
    <property type="component" value="Unassembled WGS sequence"/>
</dbReference>
<keyword evidence="8" id="KW-1185">Reference proteome</keyword>
<dbReference type="InterPro" id="IPR051260">
    <property type="entry name" value="Diverse_substr_monoxygenases"/>
</dbReference>
<proteinExistence type="inferred from homology"/>
<evidence type="ECO:0000256" key="5">
    <source>
        <dbReference type="ARBA" id="ARBA00033748"/>
    </source>
</evidence>
<dbReference type="InterPro" id="IPR036661">
    <property type="entry name" value="Luciferase-like_sf"/>
</dbReference>
<dbReference type="NCBIfam" id="TIGR03860">
    <property type="entry name" value="FMN_nitrolo"/>
    <property type="match status" value="1"/>
</dbReference>
<dbReference type="InterPro" id="IPR016215">
    <property type="entry name" value="NTA_MOA"/>
</dbReference>
<evidence type="ECO:0000256" key="2">
    <source>
        <dbReference type="ARBA" id="ARBA00022643"/>
    </source>
</evidence>
<keyword evidence="2" id="KW-0288">FMN</keyword>
<evidence type="ECO:0000313" key="7">
    <source>
        <dbReference type="EMBL" id="GAA2227803.1"/>
    </source>
</evidence>
<evidence type="ECO:0000259" key="6">
    <source>
        <dbReference type="Pfam" id="PF00296"/>
    </source>
</evidence>
<keyword evidence="1" id="KW-0285">Flavoprotein</keyword>
<gene>
    <name evidence="7" type="ORF">GCM10009851_10100</name>
</gene>
<evidence type="ECO:0000256" key="4">
    <source>
        <dbReference type="ARBA" id="ARBA00023033"/>
    </source>
</evidence>
<dbReference type="PANTHER" id="PTHR30011">
    <property type="entry name" value="ALKANESULFONATE MONOOXYGENASE-RELATED"/>
    <property type="match status" value="1"/>
</dbReference>
<keyword evidence="4 7" id="KW-0503">Monooxygenase</keyword>
<feature type="domain" description="Luciferase-like" evidence="6">
    <location>
        <begin position="8"/>
        <end position="389"/>
    </location>
</feature>
<evidence type="ECO:0000313" key="8">
    <source>
        <dbReference type="Proteomes" id="UP001500929"/>
    </source>
</evidence>
<dbReference type="Gene3D" id="3.20.20.30">
    <property type="entry name" value="Luciferase-like domain"/>
    <property type="match status" value="1"/>
</dbReference>
<evidence type="ECO:0000256" key="3">
    <source>
        <dbReference type="ARBA" id="ARBA00023002"/>
    </source>
</evidence>
<dbReference type="EMBL" id="BAAAQY010000003">
    <property type="protein sequence ID" value="GAA2227803.1"/>
    <property type="molecule type" value="Genomic_DNA"/>
</dbReference>
<protein>
    <submittedName>
        <fullName evidence="7">NtaA/DmoA family FMN-dependent monooxygenase</fullName>
    </submittedName>
</protein>
<dbReference type="Pfam" id="PF00296">
    <property type="entry name" value="Bac_luciferase"/>
    <property type="match status" value="1"/>
</dbReference>
<evidence type="ECO:0000256" key="1">
    <source>
        <dbReference type="ARBA" id="ARBA00022630"/>
    </source>
</evidence>
<dbReference type="SUPFAM" id="SSF51679">
    <property type="entry name" value="Bacterial luciferase-like"/>
    <property type="match status" value="1"/>
</dbReference>
<dbReference type="PIRSF" id="PIRSF000337">
    <property type="entry name" value="NTA_MOA"/>
    <property type="match status" value="1"/>
</dbReference>
<keyword evidence="3" id="KW-0560">Oxidoreductase</keyword>
<organism evidence="7 8">
    <name type="scientific">Herbiconiux moechotypicola</name>
    <dbReference type="NCBI Taxonomy" id="637393"/>
    <lineage>
        <taxon>Bacteria</taxon>
        <taxon>Bacillati</taxon>
        <taxon>Actinomycetota</taxon>
        <taxon>Actinomycetes</taxon>
        <taxon>Micrococcales</taxon>
        <taxon>Microbacteriaceae</taxon>
        <taxon>Herbiconiux</taxon>
    </lineage>
</organism>